<evidence type="ECO:0000256" key="5">
    <source>
        <dbReference type="SAM" id="Phobius"/>
    </source>
</evidence>
<dbReference type="AlphaFoldDB" id="A0A2V1K4W6"/>
<dbReference type="InterPro" id="IPR032808">
    <property type="entry name" value="DoxX"/>
</dbReference>
<feature type="transmembrane region" description="Helical" evidence="5">
    <location>
        <begin position="30"/>
        <end position="48"/>
    </location>
</feature>
<keyword evidence="4 5" id="KW-0472">Membrane</keyword>
<feature type="transmembrane region" description="Helical" evidence="5">
    <location>
        <begin position="68"/>
        <end position="87"/>
    </location>
</feature>
<dbReference type="EMBL" id="QETB01000006">
    <property type="protein sequence ID" value="PWF24485.1"/>
    <property type="molecule type" value="Genomic_DNA"/>
</dbReference>
<dbReference type="PANTHER" id="PTHR36974:SF1">
    <property type="entry name" value="DOXX FAMILY MEMBRANE PROTEIN"/>
    <property type="match status" value="1"/>
</dbReference>
<evidence type="ECO:0000256" key="1">
    <source>
        <dbReference type="ARBA" id="ARBA00004141"/>
    </source>
</evidence>
<feature type="transmembrane region" description="Helical" evidence="5">
    <location>
        <begin position="125"/>
        <end position="145"/>
    </location>
</feature>
<dbReference type="GO" id="GO:0016020">
    <property type="term" value="C:membrane"/>
    <property type="evidence" value="ECO:0007669"/>
    <property type="project" value="UniProtKB-SubCell"/>
</dbReference>
<dbReference type="Proteomes" id="UP000245283">
    <property type="component" value="Unassembled WGS sequence"/>
</dbReference>
<feature type="transmembrane region" description="Helical" evidence="5">
    <location>
        <begin position="93"/>
        <end position="113"/>
    </location>
</feature>
<sequence length="162" mass="17749">MEPLIALIATTLTVHFVARSRAPNWRPWPVALRTGVAFMFIMTGISHFIGKREELIAMVPPALPAPELLVTVTGILELAGAGALLLWPVMRRWAAGGLALMLIAMYPANVHKALSGEDLPWNELLIPRTIVQLVFLAAVLIVLAYENRANFVVVEKYNDDGA</sequence>
<evidence type="ECO:0000256" key="3">
    <source>
        <dbReference type="ARBA" id="ARBA00022989"/>
    </source>
</evidence>
<dbReference type="Pfam" id="PF07681">
    <property type="entry name" value="DoxX"/>
    <property type="match status" value="1"/>
</dbReference>
<comment type="subcellular location">
    <subcellularLocation>
        <location evidence="1">Membrane</location>
        <topology evidence="1">Multi-pass membrane protein</topology>
    </subcellularLocation>
</comment>
<dbReference type="PANTHER" id="PTHR36974">
    <property type="entry name" value="MEMBRANE PROTEIN-RELATED"/>
    <property type="match status" value="1"/>
</dbReference>
<accession>A0A2V1K4W6</accession>
<evidence type="ECO:0000313" key="7">
    <source>
        <dbReference type="Proteomes" id="UP000245283"/>
    </source>
</evidence>
<proteinExistence type="predicted"/>
<evidence type="ECO:0000256" key="4">
    <source>
        <dbReference type="ARBA" id="ARBA00023136"/>
    </source>
</evidence>
<name>A0A2V1K4W6_9ACTO</name>
<dbReference type="OrthoDB" id="129693at2"/>
<gene>
    <name evidence="6" type="ORF">DD236_10630</name>
</gene>
<keyword evidence="2 5" id="KW-0812">Transmembrane</keyword>
<evidence type="ECO:0000256" key="2">
    <source>
        <dbReference type="ARBA" id="ARBA00022692"/>
    </source>
</evidence>
<reference evidence="7" key="1">
    <citation type="submission" date="2018-05" db="EMBL/GenBank/DDBJ databases">
        <authorList>
            <person name="Li Y."/>
        </authorList>
    </citation>
    <scope>NUCLEOTIDE SEQUENCE [LARGE SCALE GENOMIC DNA]</scope>
    <source>
        <strain evidence="7">sk1b4</strain>
    </source>
</reference>
<evidence type="ECO:0000313" key="6">
    <source>
        <dbReference type="EMBL" id="PWF24485.1"/>
    </source>
</evidence>
<protein>
    <recommendedName>
        <fullName evidence="8">DoxX family protein</fullName>
    </recommendedName>
</protein>
<keyword evidence="7" id="KW-1185">Reference proteome</keyword>
<organism evidence="6 7">
    <name type="scientific">Ancrocorticia populi</name>
    <dbReference type="NCBI Taxonomy" id="2175228"/>
    <lineage>
        <taxon>Bacteria</taxon>
        <taxon>Bacillati</taxon>
        <taxon>Actinomycetota</taxon>
        <taxon>Actinomycetes</taxon>
        <taxon>Actinomycetales</taxon>
        <taxon>Actinomycetaceae</taxon>
        <taxon>Ancrocorticia</taxon>
    </lineage>
</organism>
<comment type="caution">
    <text evidence="6">The sequence shown here is derived from an EMBL/GenBank/DDBJ whole genome shotgun (WGS) entry which is preliminary data.</text>
</comment>
<keyword evidence="3 5" id="KW-1133">Transmembrane helix</keyword>
<dbReference type="RefSeq" id="WP_109094381.1">
    <property type="nucleotide sequence ID" value="NZ_QETB01000006.1"/>
</dbReference>
<evidence type="ECO:0008006" key="8">
    <source>
        <dbReference type="Google" id="ProtNLM"/>
    </source>
</evidence>